<comment type="caution">
    <text evidence="8">The sequence shown here is derived from an EMBL/GenBank/DDBJ whole genome shotgun (WGS) entry which is preliminary data.</text>
</comment>
<evidence type="ECO:0000256" key="1">
    <source>
        <dbReference type="ARBA" id="ARBA00004514"/>
    </source>
</evidence>
<organism evidence="8 9">
    <name type="scientific">Sporosarcina limicola</name>
    <dbReference type="NCBI Taxonomy" id="34101"/>
    <lineage>
        <taxon>Bacteria</taxon>
        <taxon>Bacillati</taxon>
        <taxon>Bacillota</taxon>
        <taxon>Bacilli</taxon>
        <taxon>Bacillales</taxon>
        <taxon>Caryophanaceae</taxon>
        <taxon>Sporosarcina</taxon>
    </lineage>
</organism>
<evidence type="ECO:0000256" key="6">
    <source>
        <dbReference type="ARBA" id="ARBA00093785"/>
    </source>
</evidence>
<evidence type="ECO:0000256" key="7">
    <source>
        <dbReference type="ARBA" id="ARBA00093797"/>
    </source>
</evidence>
<evidence type="ECO:0000256" key="3">
    <source>
        <dbReference type="ARBA" id="ARBA00022795"/>
    </source>
</evidence>
<evidence type="ECO:0000256" key="2">
    <source>
        <dbReference type="ARBA" id="ARBA00022490"/>
    </source>
</evidence>
<dbReference type="InterPro" id="IPR008622">
    <property type="entry name" value="FliT"/>
</dbReference>
<proteinExistence type="inferred from homology"/>
<evidence type="ECO:0000256" key="4">
    <source>
        <dbReference type="ARBA" id="ARBA00023186"/>
    </source>
</evidence>
<dbReference type="RefSeq" id="WP_192598775.1">
    <property type="nucleotide sequence ID" value="NZ_JADBEL010000010.1"/>
</dbReference>
<evidence type="ECO:0000256" key="5">
    <source>
        <dbReference type="ARBA" id="ARBA00093765"/>
    </source>
</evidence>
<keyword evidence="4" id="KW-0143">Chaperone</keyword>
<keyword evidence="2" id="KW-0963">Cytoplasm</keyword>
<keyword evidence="8" id="KW-0969">Cilium</keyword>
<protein>
    <recommendedName>
        <fullName evidence="7">Flagellar protein FliT</fullName>
    </recommendedName>
</protein>
<keyword evidence="9" id="KW-1185">Reference proteome</keyword>
<dbReference type="EMBL" id="JADBEL010000010">
    <property type="protein sequence ID" value="MBE1555028.1"/>
    <property type="molecule type" value="Genomic_DNA"/>
</dbReference>
<sequence>MIKWQDVAVKLLVLTQQVTDEKRDEVIVDIEALLDERDQLQSDILAPFTAEEEVFGKELVAMEADVQKKLALFTKRIRKDISEAQSKKDHVKSYVNPYRSLGRDGTFYDTKQ</sequence>
<comment type="function">
    <text evidence="5">May act as an export chaperone for the filament capping protein FliD.</text>
</comment>
<dbReference type="AlphaFoldDB" id="A0A927MJE6"/>
<name>A0A927MJE6_9BACL</name>
<dbReference type="Pfam" id="PF05400">
    <property type="entry name" value="FliT"/>
    <property type="match status" value="1"/>
</dbReference>
<comment type="similarity">
    <text evidence="6">Belongs to the bacillales FliT family.</text>
</comment>
<keyword evidence="3" id="KW-1005">Bacterial flagellum biogenesis</keyword>
<keyword evidence="8" id="KW-0282">Flagellum</keyword>
<accession>A0A927MJE6</accession>
<comment type="subcellular location">
    <subcellularLocation>
        <location evidence="1">Cytoplasm</location>
        <location evidence="1">Cytosol</location>
    </subcellularLocation>
</comment>
<reference evidence="8" key="1">
    <citation type="submission" date="2020-10" db="EMBL/GenBank/DDBJ databases">
        <title>Genomic Encyclopedia of Type Strains, Phase IV (KMG-IV): sequencing the most valuable type-strain genomes for metagenomic binning, comparative biology and taxonomic classification.</title>
        <authorList>
            <person name="Goeker M."/>
        </authorList>
    </citation>
    <scope>NUCLEOTIDE SEQUENCE</scope>
    <source>
        <strain evidence="8">DSM 13886</strain>
    </source>
</reference>
<evidence type="ECO:0000313" key="8">
    <source>
        <dbReference type="EMBL" id="MBE1555028.1"/>
    </source>
</evidence>
<gene>
    <name evidence="8" type="ORF">H4683_002127</name>
</gene>
<keyword evidence="8" id="KW-0966">Cell projection</keyword>
<evidence type="ECO:0000313" key="9">
    <source>
        <dbReference type="Proteomes" id="UP000658225"/>
    </source>
</evidence>
<dbReference type="Proteomes" id="UP000658225">
    <property type="component" value="Unassembled WGS sequence"/>
</dbReference>